<protein>
    <recommendedName>
        <fullName evidence="5">Succinylglutamate desuccinylase/Aspartoacylase catalytic domain-containing protein</fullName>
    </recommendedName>
</protein>
<feature type="domain" description="Succinylglutamate desuccinylase/Aspartoacylase catalytic" evidence="5">
    <location>
        <begin position="29"/>
        <end position="106"/>
    </location>
</feature>
<dbReference type="Proteomes" id="UP000000366">
    <property type="component" value="Chromosome"/>
</dbReference>
<dbReference type="PANTHER" id="PTHR37326:SF1">
    <property type="entry name" value="BLL3975 PROTEIN"/>
    <property type="match status" value="1"/>
</dbReference>
<dbReference type="GO" id="GO:0046872">
    <property type="term" value="F:metal ion binding"/>
    <property type="evidence" value="ECO:0007669"/>
    <property type="project" value="UniProtKB-KW"/>
</dbReference>
<evidence type="ECO:0000256" key="4">
    <source>
        <dbReference type="ARBA" id="ARBA00022833"/>
    </source>
</evidence>
<dbReference type="Gene3D" id="3.40.630.10">
    <property type="entry name" value="Zn peptidases"/>
    <property type="match status" value="1"/>
</dbReference>
<accession>A2SJU6</accession>
<name>A2SJU6_METPP</name>
<keyword evidence="2" id="KW-0479">Metal-binding</keyword>
<dbReference type="AlphaFoldDB" id="A2SJU6"/>
<dbReference type="SUPFAM" id="SSF53187">
    <property type="entry name" value="Zn-dependent exopeptidases"/>
    <property type="match status" value="1"/>
</dbReference>
<keyword evidence="4" id="KW-0862">Zinc</keyword>
<dbReference type="RefSeq" id="WP_011830464.1">
    <property type="nucleotide sequence ID" value="NC_008825.1"/>
</dbReference>
<sequence>MQRRDHPLPSRSLGTLRTLTSFHYGPPGGPKVYVQASLHADELPGMLVAHHLRERLAELEARDALRGEVVVVPVANPIGLSQWLLRSPIGRFELASGENFNRHYPALRDAVWARIEPSLGPDAQANAALVRAALRESVALLTVESELEAQRRTLLALACDAEVVLDLHCDAEAVLHLYAGTPLWPQTEPLARYLGAQATLLATESGDQPFDEACSQIWWELAEKAGPARPIPLGCLSVTVELRGMADVGHAQARQDAQALVDFLTHRGLVAGEAPPLPPLPYPATPLAGSMPVTAPVSGVLAWHRGPGDWVREGELIVDVIDPISGQVTALASATDGLLYARENLRFVTAGTRLAKVAGQEARRTGKLLGA</sequence>
<keyword evidence="3" id="KW-0378">Hydrolase</keyword>
<dbReference type="eggNOG" id="COG3608">
    <property type="taxonomic scope" value="Bacteria"/>
</dbReference>
<dbReference type="GO" id="GO:0016788">
    <property type="term" value="F:hydrolase activity, acting on ester bonds"/>
    <property type="evidence" value="ECO:0007669"/>
    <property type="project" value="InterPro"/>
</dbReference>
<comment type="cofactor">
    <cofactor evidence="1">
        <name>Zn(2+)</name>
        <dbReference type="ChEBI" id="CHEBI:29105"/>
    </cofactor>
</comment>
<evidence type="ECO:0000256" key="3">
    <source>
        <dbReference type="ARBA" id="ARBA00022801"/>
    </source>
</evidence>
<evidence type="ECO:0000256" key="2">
    <source>
        <dbReference type="ARBA" id="ARBA00022723"/>
    </source>
</evidence>
<dbReference type="PANTHER" id="PTHR37326">
    <property type="entry name" value="BLL3975 PROTEIN"/>
    <property type="match status" value="1"/>
</dbReference>
<gene>
    <name evidence="6" type="ordered locus">Mpe_A2882</name>
</gene>
<evidence type="ECO:0000313" key="7">
    <source>
        <dbReference type="Proteomes" id="UP000000366"/>
    </source>
</evidence>
<evidence type="ECO:0000259" key="5">
    <source>
        <dbReference type="Pfam" id="PF24827"/>
    </source>
</evidence>
<proteinExistence type="predicted"/>
<dbReference type="InterPro" id="IPR053138">
    <property type="entry name" value="N-alpha-Ac-DABA_deacetylase"/>
</dbReference>
<dbReference type="CDD" id="cd06250">
    <property type="entry name" value="M14_PaAOTO_like"/>
    <property type="match status" value="1"/>
</dbReference>
<reference evidence="6 7" key="1">
    <citation type="journal article" date="2007" name="J. Bacteriol.">
        <title>Whole-genome analysis of the methyl tert-butyl ether-degrading beta-proteobacterium Methylibium petroleiphilum PM1.</title>
        <authorList>
            <person name="Kane S.R."/>
            <person name="Chakicherla A.Y."/>
            <person name="Chain P.S.G."/>
            <person name="Schmidt R."/>
            <person name="Shin M.W."/>
            <person name="Legler T.C."/>
            <person name="Scow K.M."/>
            <person name="Larimer F.W."/>
            <person name="Lucas S.M."/>
            <person name="Richardson P.M."/>
            <person name="Hristova K.R."/>
        </authorList>
    </citation>
    <scope>NUCLEOTIDE SEQUENCE [LARGE SCALE GENOMIC DNA]</scope>
    <source>
        <strain evidence="7">ATCC BAA-1232 / LMG 22953 / PM1</strain>
    </source>
</reference>
<evidence type="ECO:0000313" key="6">
    <source>
        <dbReference type="EMBL" id="ABM95835.1"/>
    </source>
</evidence>
<keyword evidence="7" id="KW-1185">Reference proteome</keyword>
<dbReference type="HOGENOM" id="CLU_062226_0_0_4"/>
<dbReference type="KEGG" id="mpt:Mpe_A2882"/>
<evidence type="ECO:0000256" key="1">
    <source>
        <dbReference type="ARBA" id="ARBA00001947"/>
    </source>
</evidence>
<dbReference type="STRING" id="420662.Mpe_A2882"/>
<dbReference type="Pfam" id="PF24827">
    <property type="entry name" value="AstE_AspA_cat"/>
    <property type="match status" value="1"/>
</dbReference>
<organism evidence="6 7">
    <name type="scientific">Methylibium petroleiphilum (strain ATCC BAA-1232 / LMG 22953 / PM1)</name>
    <dbReference type="NCBI Taxonomy" id="420662"/>
    <lineage>
        <taxon>Bacteria</taxon>
        <taxon>Pseudomonadati</taxon>
        <taxon>Pseudomonadota</taxon>
        <taxon>Betaproteobacteria</taxon>
        <taxon>Burkholderiales</taxon>
        <taxon>Sphaerotilaceae</taxon>
        <taxon>Methylibium</taxon>
    </lineage>
</organism>
<dbReference type="InterPro" id="IPR055438">
    <property type="entry name" value="AstE_AspA_cat"/>
</dbReference>
<dbReference type="EMBL" id="CP000555">
    <property type="protein sequence ID" value="ABM95835.1"/>
    <property type="molecule type" value="Genomic_DNA"/>
</dbReference>